<evidence type="ECO:0000256" key="1">
    <source>
        <dbReference type="ARBA" id="ARBA00007274"/>
    </source>
</evidence>
<keyword evidence="6" id="KW-1185">Reference proteome</keyword>
<comment type="similarity">
    <text evidence="1">Belongs to the transferase hexapeptide repeat family.</text>
</comment>
<evidence type="ECO:0000313" key="5">
    <source>
        <dbReference type="EMBL" id="MCS0581279.1"/>
    </source>
</evidence>
<evidence type="ECO:0000259" key="4">
    <source>
        <dbReference type="Pfam" id="PF17836"/>
    </source>
</evidence>
<dbReference type="Gene3D" id="2.160.10.10">
    <property type="entry name" value="Hexapeptide repeat proteins"/>
    <property type="match status" value="1"/>
</dbReference>
<dbReference type="InterPro" id="IPR050179">
    <property type="entry name" value="Trans_hexapeptide_repeat"/>
</dbReference>
<dbReference type="InterPro" id="IPR041561">
    <property type="entry name" value="PglD_N"/>
</dbReference>
<evidence type="ECO:0000313" key="6">
    <source>
        <dbReference type="Proteomes" id="UP001204151"/>
    </source>
</evidence>
<dbReference type="Gene3D" id="3.40.50.20">
    <property type="match status" value="1"/>
</dbReference>
<name>A0ABT1ZMZ5_9BURK</name>
<dbReference type="SUPFAM" id="SSF51161">
    <property type="entry name" value="Trimeric LpxA-like enzymes"/>
    <property type="match status" value="1"/>
</dbReference>
<organism evidence="5 6">
    <name type="scientific">Massilia pinisoli</name>
    <dbReference type="NCBI Taxonomy" id="1772194"/>
    <lineage>
        <taxon>Bacteria</taxon>
        <taxon>Pseudomonadati</taxon>
        <taxon>Pseudomonadota</taxon>
        <taxon>Betaproteobacteria</taxon>
        <taxon>Burkholderiales</taxon>
        <taxon>Oxalobacteraceae</taxon>
        <taxon>Telluria group</taxon>
        <taxon>Massilia</taxon>
    </lineage>
</organism>
<dbReference type="PROSITE" id="PS00101">
    <property type="entry name" value="HEXAPEP_TRANSFERASES"/>
    <property type="match status" value="1"/>
</dbReference>
<dbReference type="InterPro" id="IPR020019">
    <property type="entry name" value="AcTrfase_PglD-like"/>
</dbReference>
<evidence type="ECO:0000256" key="2">
    <source>
        <dbReference type="ARBA" id="ARBA00022679"/>
    </source>
</evidence>
<keyword evidence="3" id="KW-0677">Repeat</keyword>
<dbReference type="Pfam" id="PF17836">
    <property type="entry name" value="PglD_N"/>
    <property type="match status" value="1"/>
</dbReference>
<proteinExistence type="inferred from homology"/>
<keyword evidence="2" id="KW-0808">Transferase</keyword>
<protein>
    <submittedName>
        <fullName evidence="5">Acetyltransferase</fullName>
    </submittedName>
</protein>
<reference evidence="5 6" key="1">
    <citation type="submission" date="2022-08" db="EMBL/GenBank/DDBJ databases">
        <title>Reclassification of Massilia species as members of the genera Telluria, Duganella, Pseudoduganella, Mokoshia gen. nov. and Zemynaea gen. nov. using orthogonal and non-orthogonal genome-based approaches.</title>
        <authorList>
            <person name="Bowman J.P."/>
        </authorList>
    </citation>
    <scope>NUCLEOTIDE SEQUENCE [LARGE SCALE GENOMIC DNA]</scope>
    <source>
        <strain evidence="5 6">JCM 31316</strain>
    </source>
</reference>
<comment type="caution">
    <text evidence="5">The sequence shown here is derived from an EMBL/GenBank/DDBJ whole genome shotgun (WGS) entry which is preliminary data.</text>
</comment>
<dbReference type="InterPro" id="IPR018357">
    <property type="entry name" value="Hexapep_transf_CS"/>
</dbReference>
<gene>
    <name evidence="5" type="ORF">NX784_06720</name>
</gene>
<dbReference type="PANTHER" id="PTHR43300:SF7">
    <property type="entry name" value="UDP-N-ACETYLBACILLOSAMINE N-ACETYLTRANSFERASE"/>
    <property type="match status" value="1"/>
</dbReference>
<dbReference type="EMBL" id="JANUGW010000004">
    <property type="protein sequence ID" value="MCS0581279.1"/>
    <property type="molecule type" value="Genomic_DNA"/>
</dbReference>
<dbReference type="RefSeq" id="WP_258815891.1">
    <property type="nucleotide sequence ID" value="NZ_JANUGW010000004.1"/>
</dbReference>
<dbReference type="Proteomes" id="UP001204151">
    <property type="component" value="Unassembled WGS sequence"/>
</dbReference>
<dbReference type="PANTHER" id="PTHR43300">
    <property type="entry name" value="ACETYLTRANSFERASE"/>
    <property type="match status" value="1"/>
</dbReference>
<sequence length="216" mass="21724">MNLPVIVIGAGGHAAVVVDALLAARRQVLGLTDATPERHGCRICGVPVLGDDSILADYSPDQVELANGVGNVGAASMSLRRRVQEHLEGAGWQFCGVRHPSAIVSPFASVDEAVQLMAGCVVQPGATVGKGSIVNTAAVVEHDVVVGAWSHVAPRAVVCGDVRIGAASHVGAGAVVRQGITLGPASLVGAGAVVVKSFVGSGTLIGIPAQPMEKQV</sequence>
<accession>A0ABT1ZMZ5</accession>
<feature type="domain" description="PglD N-terminal" evidence="4">
    <location>
        <begin position="5"/>
        <end position="72"/>
    </location>
</feature>
<evidence type="ECO:0000256" key="3">
    <source>
        <dbReference type="ARBA" id="ARBA00022737"/>
    </source>
</evidence>
<dbReference type="NCBIfam" id="TIGR03570">
    <property type="entry name" value="NeuD_NnaD"/>
    <property type="match status" value="1"/>
</dbReference>
<dbReference type="InterPro" id="IPR011004">
    <property type="entry name" value="Trimer_LpxA-like_sf"/>
</dbReference>
<dbReference type="CDD" id="cd03360">
    <property type="entry name" value="LbH_AT_putative"/>
    <property type="match status" value="1"/>
</dbReference>